<dbReference type="OrthoDB" id="10005898at2759"/>
<name>A0A9N8W2G9_9GLOM</name>
<protein>
    <submittedName>
        <fullName evidence="5">6196_t:CDS:1</fullName>
    </submittedName>
</protein>
<dbReference type="PANTHER" id="PTHR12652">
    <property type="entry name" value="PEROXISOMAL BIOGENESIS FACTOR 11"/>
    <property type="match status" value="1"/>
</dbReference>
<evidence type="ECO:0000313" key="5">
    <source>
        <dbReference type="EMBL" id="CAG8468607.1"/>
    </source>
</evidence>
<sequence>MANLSKSFNAVNPLALAALLQPNPKLDRIVSFLNSVPGTDKVLMFIQYYSKIVIWSLLRLGKKELAERVANFANPVGDFRILLRYYGLLPLVQWMIHIEHNPPPSSTLLFINRLQNLTMILYYPLEHIWWLAYHKVIDVAESKMNRIGIWSCRFWAAYVFLEFWALAEQWKLLKKRERSIVKKVDAQEVDILREQQAVRTEKEQIVRSTLINVGYLPLTIHWSLENSSFPDVGVGFFGTLAAVYQTIGCWKSTA</sequence>
<reference evidence="5" key="1">
    <citation type="submission" date="2021-06" db="EMBL/GenBank/DDBJ databases">
        <authorList>
            <person name="Kallberg Y."/>
            <person name="Tangrot J."/>
            <person name="Rosling A."/>
        </authorList>
    </citation>
    <scope>NUCLEOTIDE SEQUENCE</scope>
    <source>
        <strain evidence="5">IA702</strain>
    </source>
</reference>
<dbReference type="PANTHER" id="PTHR12652:SF25">
    <property type="entry name" value="MICROBODY (PEROXISOME) PROLIFERATION PROTEIN PEROXIN 11C (EUROFUNG)"/>
    <property type="match status" value="1"/>
</dbReference>
<dbReference type="Proteomes" id="UP000789572">
    <property type="component" value="Unassembled WGS sequence"/>
</dbReference>
<keyword evidence="6" id="KW-1185">Reference proteome</keyword>
<accession>A0A9N8W2G9</accession>
<keyword evidence="3" id="KW-0576">Peroxisome</keyword>
<evidence type="ECO:0000256" key="4">
    <source>
        <dbReference type="ARBA" id="ARBA00046271"/>
    </source>
</evidence>
<organism evidence="5 6">
    <name type="scientific">Paraglomus occultum</name>
    <dbReference type="NCBI Taxonomy" id="144539"/>
    <lineage>
        <taxon>Eukaryota</taxon>
        <taxon>Fungi</taxon>
        <taxon>Fungi incertae sedis</taxon>
        <taxon>Mucoromycota</taxon>
        <taxon>Glomeromycotina</taxon>
        <taxon>Glomeromycetes</taxon>
        <taxon>Paraglomerales</taxon>
        <taxon>Paraglomeraceae</taxon>
        <taxon>Paraglomus</taxon>
    </lineage>
</organism>
<dbReference type="EMBL" id="CAJVPJ010000058">
    <property type="protein sequence ID" value="CAG8468607.1"/>
    <property type="molecule type" value="Genomic_DNA"/>
</dbReference>
<dbReference type="GO" id="GO:0005778">
    <property type="term" value="C:peroxisomal membrane"/>
    <property type="evidence" value="ECO:0007669"/>
    <property type="project" value="UniProtKB-SubCell"/>
</dbReference>
<dbReference type="AlphaFoldDB" id="A0A9N8W2G9"/>
<dbReference type="GO" id="GO:0016559">
    <property type="term" value="P:peroxisome fission"/>
    <property type="evidence" value="ECO:0007669"/>
    <property type="project" value="InterPro"/>
</dbReference>
<comment type="subcellular location">
    <subcellularLocation>
        <location evidence="4">Peroxisome membrane</location>
    </subcellularLocation>
</comment>
<comment type="caution">
    <text evidence="5">The sequence shown here is derived from an EMBL/GenBank/DDBJ whole genome shotgun (WGS) entry which is preliminary data.</text>
</comment>
<dbReference type="InterPro" id="IPR008733">
    <property type="entry name" value="PEX11"/>
</dbReference>
<evidence type="ECO:0000256" key="1">
    <source>
        <dbReference type="ARBA" id="ARBA00022593"/>
    </source>
</evidence>
<evidence type="ECO:0000313" key="6">
    <source>
        <dbReference type="Proteomes" id="UP000789572"/>
    </source>
</evidence>
<keyword evidence="2" id="KW-0472">Membrane</keyword>
<dbReference type="Pfam" id="PF05648">
    <property type="entry name" value="PEX11"/>
    <property type="match status" value="1"/>
</dbReference>
<gene>
    <name evidence="5" type="ORF">POCULU_LOCUS926</name>
</gene>
<keyword evidence="1" id="KW-0962">Peroxisome biogenesis</keyword>
<evidence type="ECO:0000256" key="3">
    <source>
        <dbReference type="ARBA" id="ARBA00023140"/>
    </source>
</evidence>
<evidence type="ECO:0000256" key="2">
    <source>
        <dbReference type="ARBA" id="ARBA00023136"/>
    </source>
</evidence>
<proteinExistence type="predicted"/>